<dbReference type="RefSeq" id="WP_165265616.1">
    <property type="nucleotide sequence ID" value="NZ_JAALLS010000002.1"/>
</dbReference>
<keyword evidence="7" id="KW-1185">Reference proteome</keyword>
<proteinExistence type="inferred from homology"/>
<dbReference type="SUPFAM" id="SSF109854">
    <property type="entry name" value="DinB/YfiT-like putative metalloenzymes"/>
    <property type="match status" value="1"/>
</dbReference>
<accession>A0A6M1T3D1</accession>
<dbReference type="InterPro" id="IPR034660">
    <property type="entry name" value="DinB/YfiT-like"/>
</dbReference>
<dbReference type="NCBIfam" id="NF009807">
    <property type="entry name" value="PRK13291.1"/>
    <property type="match status" value="1"/>
</dbReference>
<dbReference type="GO" id="GO:0046872">
    <property type="term" value="F:metal ion binding"/>
    <property type="evidence" value="ECO:0007669"/>
    <property type="project" value="UniProtKB-KW"/>
</dbReference>
<evidence type="ECO:0000313" key="6">
    <source>
        <dbReference type="EMBL" id="NGP87133.1"/>
    </source>
</evidence>
<organism evidence="6 7">
    <name type="scientific">Fodinibius halophilus</name>
    <dbReference type="NCBI Taxonomy" id="1736908"/>
    <lineage>
        <taxon>Bacteria</taxon>
        <taxon>Pseudomonadati</taxon>
        <taxon>Balneolota</taxon>
        <taxon>Balneolia</taxon>
        <taxon>Balneolales</taxon>
        <taxon>Balneolaceae</taxon>
        <taxon>Fodinibius</taxon>
    </lineage>
</organism>
<evidence type="ECO:0000256" key="4">
    <source>
        <dbReference type="ARBA" id="ARBA00022833"/>
    </source>
</evidence>
<evidence type="ECO:0000256" key="3">
    <source>
        <dbReference type="ARBA" id="ARBA00022801"/>
    </source>
</evidence>
<keyword evidence="4" id="KW-0862">Zinc</keyword>
<dbReference type="Proteomes" id="UP000479132">
    <property type="component" value="Unassembled WGS sequence"/>
</dbReference>
<keyword evidence="2" id="KW-0479">Metal-binding</keyword>
<protein>
    <submittedName>
        <fullName evidence="6">Putative metal-dependent hydrolase</fullName>
    </submittedName>
</protein>
<evidence type="ECO:0000256" key="2">
    <source>
        <dbReference type="ARBA" id="ARBA00022723"/>
    </source>
</evidence>
<dbReference type="InterPro" id="IPR024775">
    <property type="entry name" value="DinB-like"/>
</dbReference>
<evidence type="ECO:0000259" key="5">
    <source>
        <dbReference type="Pfam" id="PF12867"/>
    </source>
</evidence>
<dbReference type="HAMAP" id="MF_01256">
    <property type="entry name" value="YfiT_hydrol"/>
    <property type="match status" value="1"/>
</dbReference>
<feature type="domain" description="DinB-like" evidence="5">
    <location>
        <begin position="29"/>
        <end position="164"/>
    </location>
</feature>
<keyword evidence="3 6" id="KW-0378">Hydrolase</keyword>
<dbReference type="AlphaFoldDB" id="A0A6M1T3D1"/>
<name>A0A6M1T3D1_9BACT</name>
<reference evidence="6 7" key="1">
    <citation type="submission" date="2020-02" db="EMBL/GenBank/DDBJ databases">
        <title>Aliifodinibius halophilus 2W32, complete genome.</title>
        <authorList>
            <person name="Li Y."/>
            <person name="Wu S."/>
        </authorList>
    </citation>
    <scope>NUCLEOTIDE SEQUENCE [LARGE SCALE GENOMIC DNA]</scope>
    <source>
        <strain evidence="6 7">2W32</strain>
    </source>
</reference>
<evidence type="ECO:0000256" key="1">
    <source>
        <dbReference type="ARBA" id="ARBA00022490"/>
    </source>
</evidence>
<dbReference type="GO" id="GO:0016787">
    <property type="term" value="F:hydrolase activity"/>
    <property type="evidence" value="ECO:0007669"/>
    <property type="project" value="UniProtKB-KW"/>
</dbReference>
<sequence length="175" mass="20417">MQSLKYPIGQYQTQDPISPRDIARWIDEIEALPEQLRNEVSELTTEQLDTPYRENGWTLRQVIHHIADSHLNGYLRVKLTLTEDKPTIKSYDQDSWANLSDTMQPVASSLKMITGIHQRWTHVLKSLDKNQLNRELVHPDKGILVLKSLIGLYAWHGKHHLAHITTLKKRKNWTQ</sequence>
<dbReference type="InterPro" id="IPR023774">
    <property type="entry name" value="Put_metal_dep_hydrolase_YfiT"/>
</dbReference>
<evidence type="ECO:0000313" key="7">
    <source>
        <dbReference type="Proteomes" id="UP000479132"/>
    </source>
</evidence>
<gene>
    <name evidence="6" type="ORF">G3569_02100</name>
</gene>
<keyword evidence="1" id="KW-0963">Cytoplasm</keyword>
<dbReference type="Pfam" id="PF12867">
    <property type="entry name" value="DinB_2"/>
    <property type="match status" value="1"/>
</dbReference>
<dbReference type="EMBL" id="JAALLS010000002">
    <property type="protein sequence ID" value="NGP87133.1"/>
    <property type="molecule type" value="Genomic_DNA"/>
</dbReference>
<dbReference type="Gene3D" id="1.20.120.450">
    <property type="entry name" value="dinb family like domain"/>
    <property type="match status" value="1"/>
</dbReference>
<comment type="caution">
    <text evidence="6">The sequence shown here is derived from an EMBL/GenBank/DDBJ whole genome shotgun (WGS) entry which is preliminary data.</text>
</comment>